<gene>
    <name evidence="2" type="ORF">G5C33_09305</name>
</gene>
<dbReference type="RefSeq" id="WP_165326955.1">
    <property type="nucleotide sequence ID" value="NZ_CP049109.1"/>
</dbReference>
<dbReference type="EMBL" id="CP049109">
    <property type="protein sequence ID" value="QIG79952.1"/>
    <property type="molecule type" value="Genomic_DNA"/>
</dbReference>
<reference evidence="2 3" key="1">
    <citation type="submission" date="2020-02" db="EMBL/GenBank/DDBJ databases">
        <authorList>
            <person name="Zheng R.K."/>
            <person name="Sun C.M."/>
        </authorList>
    </citation>
    <scope>NUCLEOTIDE SEQUENCE [LARGE SCALE GENOMIC DNA]</scope>
    <source>
        <strain evidence="3">zrk23</strain>
    </source>
</reference>
<proteinExistence type="predicted"/>
<dbReference type="KEGG" id="spzr:G5C33_09305"/>
<protein>
    <submittedName>
        <fullName evidence="2">Uncharacterized protein</fullName>
    </submittedName>
</protein>
<accession>A0A6G6Y4U7</accession>
<dbReference type="Proteomes" id="UP000501568">
    <property type="component" value="Chromosome"/>
</dbReference>
<dbReference type="AlphaFoldDB" id="A0A6G6Y4U7"/>
<evidence type="ECO:0000313" key="2">
    <source>
        <dbReference type="EMBL" id="QIG79952.1"/>
    </source>
</evidence>
<keyword evidence="3" id="KW-1185">Reference proteome</keyword>
<feature type="region of interest" description="Disordered" evidence="1">
    <location>
        <begin position="44"/>
        <end position="67"/>
    </location>
</feature>
<evidence type="ECO:0000313" key="3">
    <source>
        <dbReference type="Proteomes" id="UP000501568"/>
    </source>
</evidence>
<sequence length="99" mass="11398">MKLFEPKVANQMFCAPTHNAAWNNRATARGRVLTPLAFVARITRNGTRGSDEARKAGREASNQQNTLIQRWRDEDRAAGRMEWGEYMARRYRLGFDPLT</sequence>
<feature type="compositionally biased region" description="Basic and acidic residues" evidence="1">
    <location>
        <begin position="49"/>
        <end position="58"/>
    </location>
</feature>
<organism evidence="2 3">
    <name type="scientific">Stakelama tenebrarum</name>
    <dbReference type="NCBI Taxonomy" id="2711215"/>
    <lineage>
        <taxon>Bacteria</taxon>
        <taxon>Pseudomonadati</taxon>
        <taxon>Pseudomonadota</taxon>
        <taxon>Alphaproteobacteria</taxon>
        <taxon>Sphingomonadales</taxon>
        <taxon>Sphingomonadaceae</taxon>
        <taxon>Stakelama</taxon>
    </lineage>
</organism>
<evidence type="ECO:0000256" key="1">
    <source>
        <dbReference type="SAM" id="MobiDB-lite"/>
    </source>
</evidence>
<name>A0A6G6Y4U7_9SPHN</name>